<evidence type="ECO:0000259" key="4">
    <source>
        <dbReference type="Pfam" id="PF08541"/>
    </source>
</evidence>
<dbReference type="OrthoDB" id="9788274at2"/>
<name>A3ZXB5_9BACT</name>
<protein>
    <submittedName>
        <fullName evidence="5">3-oxoacyl-(Acyl carrier protein) synthase</fullName>
        <ecNumber evidence="5">2.3.1.41</ecNumber>
    </submittedName>
</protein>
<dbReference type="HOGENOM" id="CLU_039592_4_2_0"/>
<accession>A3ZXB5</accession>
<evidence type="ECO:0000313" key="6">
    <source>
        <dbReference type="Proteomes" id="UP000004358"/>
    </source>
</evidence>
<dbReference type="InterPro" id="IPR020616">
    <property type="entry name" value="Thiolase_N"/>
</dbReference>
<gene>
    <name evidence="5" type="ORF">DSM3645_30131</name>
</gene>
<evidence type="ECO:0000313" key="5">
    <source>
        <dbReference type="EMBL" id="EAQ78846.1"/>
    </source>
</evidence>
<feature type="domain" description="Beta-ketoacyl-[acyl-carrier-protein] synthase III C-terminal" evidence="4">
    <location>
        <begin position="259"/>
        <end position="342"/>
    </location>
</feature>
<dbReference type="Proteomes" id="UP000004358">
    <property type="component" value="Unassembled WGS sequence"/>
</dbReference>
<evidence type="ECO:0000256" key="2">
    <source>
        <dbReference type="ARBA" id="ARBA00023315"/>
    </source>
</evidence>
<keyword evidence="2 5" id="KW-0012">Acyltransferase</keyword>
<dbReference type="EMBL" id="AANZ01000018">
    <property type="protein sequence ID" value="EAQ78846.1"/>
    <property type="molecule type" value="Genomic_DNA"/>
</dbReference>
<dbReference type="CDD" id="cd00830">
    <property type="entry name" value="KAS_III"/>
    <property type="match status" value="1"/>
</dbReference>
<feature type="domain" description="Thiolase N-terminal" evidence="3">
    <location>
        <begin position="59"/>
        <end position="152"/>
    </location>
</feature>
<dbReference type="PANTHER" id="PTHR34069:SF3">
    <property type="entry name" value="ACYL-COA:ACYL-COA ALKYLTRANSFERASE"/>
    <property type="match status" value="1"/>
</dbReference>
<dbReference type="InterPro" id="IPR016039">
    <property type="entry name" value="Thiolase-like"/>
</dbReference>
<keyword evidence="1 5" id="KW-0808">Transferase</keyword>
<reference evidence="5 6" key="1">
    <citation type="submission" date="2006-02" db="EMBL/GenBank/DDBJ databases">
        <authorList>
            <person name="Amann R."/>
            <person name="Ferriera S."/>
            <person name="Johnson J."/>
            <person name="Kravitz S."/>
            <person name="Halpern A."/>
            <person name="Remington K."/>
            <person name="Beeson K."/>
            <person name="Tran B."/>
            <person name="Rogers Y.-H."/>
            <person name="Friedman R."/>
            <person name="Venter J.C."/>
        </authorList>
    </citation>
    <scope>NUCLEOTIDE SEQUENCE [LARGE SCALE GENOMIC DNA]</scope>
    <source>
        <strain evidence="5 6">DSM 3645</strain>
    </source>
</reference>
<dbReference type="AlphaFoldDB" id="A3ZXB5"/>
<sequence length="383" mass="41189">MNFHNVCLESFGYVLPAEIVTSDQLEARLAPLYERLRLPAGRLELMTGIRERRFWSPETLPSEISIESGRHAIEAAGIDVGEIGALVHGSVCRDHLEPATACRVHHELGLRQDCVIYDVSNACLGLLSGALQVASMIELGQIRAGLVVGTENGRQLVDNTIRTLNEDKTLTRNQIKLAVASLTIGSASCAMLLCDRELSQTQNLLHAGAVRAHTQHHQLCHSIAGSGETGVGSPLMQTDSERLMVEGIEVGGATFEDFLQKSRWSREEIQRTFSHQVGLTHRRLVLEKLGLSVDNDFATVQWLGNTGSAALPVTMAIGAQHGRIQAGDNVAMLGIGSGINCVMLGVDWQEARVSGAGELPAEVLELRSNSVGRDSSAIGAAQP</sequence>
<proteinExistence type="predicted"/>
<dbReference type="Gene3D" id="3.40.47.10">
    <property type="match status" value="2"/>
</dbReference>
<evidence type="ECO:0000259" key="3">
    <source>
        <dbReference type="Pfam" id="PF00108"/>
    </source>
</evidence>
<dbReference type="STRING" id="314230.DSM3645_30131"/>
<dbReference type="eggNOG" id="COG0332">
    <property type="taxonomic scope" value="Bacteria"/>
</dbReference>
<comment type="caution">
    <text evidence="5">The sequence shown here is derived from an EMBL/GenBank/DDBJ whole genome shotgun (WGS) entry which is preliminary data.</text>
</comment>
<organism evidence="5 6">
    <name type="scientific">Blastopirellula marina DSM 3645</name>
    <dbReference type="NCBI Taxonomy" id="314230"/>
    <lineage>
        <taxon>Bacteria</taxon>
        <taxon>Pseudomonadati</taxon>
        <taxon>Planctomycetota</taxon>
        <taxon>Planctomycetia</taxon>
        <taxon>Pirellulales</taxon>
        <taxon>Pirellulaceae</taxon>
        <taxon>Blastopirellula</taxon>
    </lineage>
</organism>
<dbReference type="Pfam" id="PF08541">
    <property type="entry name" value="ACP_syn_III_C"/>
    <property type="match status" value="1"/>
</dbReference>
<evidence type="ECO:0000256" key="1">
    <source>
        <dbReference type="ARBA" id="ARBA00022679"/>
    </source>
</evidence>
<dbReference type="PANTHER" id="PTHR34069">
    <property type="entry name" value="3-OXOACYL-[ACYL-CARRIER-PROTEIN] SYNTHASE 3"/>
    <property type="match status" value="1"/>
</dbReference>
<dbReference type="GO" id="GO:0044550">
    <property type="term" value="P:secondary metabolite biosynthetic process"/>
    <property type="evidence" value="ECO:0007669"/>
    <property type="project" value="TreeGrafter"/>
</dbReference>
<dbReference type="RefSeq" id="WP_002653818.1">
    <property type="nucleotide sequence ID" value="NZ_CH672376.1"/>
</dbReference>
<dbReference type="NCBIfam" id="NF006720">
    <property type="entry name" value="PRK09258.1"/>
    <property type="match status" value="1"/>
</dbReference>
<dbReference type="Pfam" id="PF00108">
    <property type="entry name" value="Thiolase_N"/>
    <property type="match status" value="1"/>
</dbReference>
<dbReference type="SUPFAM" id="SSF53901">
    <property type="entry name" value="Thiolase-like"/>
    <property type="match status" value="1"/>
</dbReference>
<dbReference type="GO" id="GO:0004315">
    <property type="term" value="F:3-oxoacyl-[acyl-carrier-protein] synthase activity"/>
    <property type="evidence" value="ECO:0007669"/>
    <property type="project" value="UniProtKB-EC"/>
</dbReference>
<dbReference type="InterPro" id="IPR013747">
    <property type="entry name" value="ACP_syn_III_C"/>
</dbReference>
<dbReference type="EC" id="2.3.1.41" evidence="5"/>